<dbReference type="AlphaFoldDB" id="A0A9P7ZX96"/>
<dbReference type="InterPro" id="IPR010684">
    <property type="entry name" value="RNA_pol_II_trans_fac_SIII_A"/>
</dbReference>
<dbReference type="Gene3D" id="6.10.250.3180">
    <property type="match status" value="1"/>
</dbReference>
<reference evidence="3" key="1">
    <citation type="submission" date="2021-07" db="EMBL/GenBank/DDBJ databases">
        <title>Draft genome of Mortierella alpina, strain LL118, isolated from an aspen leaf litter sample.</title>
        <authorList>
            <person name="Yang S."/>
            <person name="Vinatzer B.A."/>
        </authorList>
    </citation>
    <scope>NUCLEOTIDE SEQUENCE</scope>
    <source>
        <strain evidence="3">LL118</strain>
    </source>
</reference>
<protein>
    <recommendedName>
        <fullName evidence="5">Elongin-A</fullName>
    </recommendedName>
</protein>
<evidence type="ECO:0000313" key="4">
    <source>
        <dbReference type="Proteomes" id="UP000717515"/>
    </source>
</evidence>
<name>A0A9P7ZX96_MORAP</name>
<dbReference type="GO" id="GO:0006368">
    <property type="term" value="P:transcription elongation by RNA polymerase II"/>
    <property type="evidence" value="ECO:0007669"/>
    <property type="project" value="InterPro"/>
</dbReference>
<dbReference type="PANTHER" id="PTHR15141:SF76">
    <property type="entry name" value="TRANSCRIPTION ELONGATION FACTOR B POLYPEPTIDE 3"/>
    <property type="match status" value="1"/>
</dbReference>
<dbReference type="PANTHER" id="PTHR15141">
    <property type="entry name" value="TRANSCRIPTION ELONGATION FACTOR B POLYPEPTIDE 3"/>
    <property type="match status" value="1"/>
</dbReference>
<sequence length="494" mass="54731">MAFTGQGHRLGDSDTLSLLEDPVKSPSAAASAVERTVPSLKDICLSTLDRYIDLLEDLGDTPYYLIEGVLKKCNVKQLTRIELHTEGLSESTDELWYRLAANEFLDFRKQSPVYDHSGEWRSKYETMRQRKEEELEQKIARLRQSYSQHDKVKQGRSVIVDTNLRQPKRTARPSSSASFWPSAAPKKKSLFEKARMEARKITQMYASNPYPAPRNRTAPAHGHQQYTSTAERRATVALTATSGTGSGSTSRHIIAPTSVFAKPSAQTVLGSMSSRNDSALNATSTVVNGISSVFAPSASTALSRTKRYTYKTRPVVYTTAPRQPLTQTSGPSSLPSQTRIPGCAKLVTPSAPGAIVDFFREINPIQSLHATASRTGREDTIDRSHSPTSPSQPSSRTIQMLREHTHESTLPNRTGTKSSRTLAHGHPSSTPMKRIKLDGDYSWLEGDDDESCREDLDRAHADVKKSLSKEKRPNQTPLSLEEAGRQFFNQLIGK</sequence>
<feature type="compositionally biased region" description="Basic and acidic residues" evidence="2">
    <location>
        <begin position="463"/>
        <end position="473"/>
    </location>
</feature>
<evidence type="ECO:0000256" key="1">
    <source>
        <dbReference type="SAM" id="Coils"/>
    </source>
</evidence>
<feature type="region of interest" description="Disordered" evidence="2">
    <location>
        <begin position="163"/>
        <end position="182"/>
    </location>
</feature>
<evidence type="ECO:0008006" key="5">
    <source>
        <dbReference type="Google" id="ProtNLM"/>
    </source>
</evidence>
<dbReference type="GO" id="GO:0070449">
    <property type="term" value="C:elongin complex"/>
    <property type="evidence" value="ECO:0007669"/>
    <property type="project" value="InterPro"/>
</dbReference>
<feature type="region of interest" description="Disordered" evidence="2">
    <location>
        <begin position="463"/>
        <end position="482"/>
    </location>
</feature>
<comment type="caution">
    <text evidence="3">The sequence shown here is derived from an EMBL/GenBank/DDBJ whole genome shotgun (WGS) entry which is preliminary data.</text>
</comment>
<feature type="compositionally biased region" description="Low complexity" evidence="2">
    <location>
        <begin position="386"/>
        <end position="395"/>
    </location>
</feature>
<dbReference type="Proteomes" id="UP000717515">
    <property type="component" value="Unassembled WGS sequence"/>
</dbReference>
<dbReference type="Pfam" id="PF06881">
    <property type="entry name" value="Elongin_A"/>
    <property type="match status" value="1"/>
</dbReference>
<accession>A0A9P7ZX96</accession>
<evidence type="ECO:0000256" key="2">
    <source>
        <dbReference type="SAM" id="MobiDB-lite"/>
    </source>
</evidence>
<feature type="compositionally biased region" description="Polar residues" evidence="2">
    <location>
        <begin position="408"/>
        <end position="431"/>
    </location>
</feature>
<organism evidence="3 4">
    <name type="scientific">Mortierella alpina</name>
    <name type="common">Oleaginous fungus</name>
    <name type="synonym">Mortierella renispora</name>
    <dbReference type="NCBI Taxonomy" id="64518"/>
    <lineage>
        <taxon>Eukaryota</taxon>
        <taxon>Fungi</taxon>
        <taxon>Fungi incertae sedis</taxon>
        <taxon>Mucoromycota</taxon>
        <taxon>Mortierellomycotina</taxon>
        <taxon>Mortierellomycetes</taxon>
        <taxon>Mortierellales</taxon>
        <taxon>Mortierellaceae</taxon>
        <taxon>Mortierella</taxon>
    </lineage>
</organism>
<feature type="coiled-coil region" evidence="1">
    <location>
        <begin position="121"/>
        <end position="152"/>
    </location>
</feature>
<gene>
    <name evidence="3" type="ORF">KVV02_002417</name>
</gene>
<feature type="compositionally biased region" description="Basic and acidic residues" evidence="2">
    <location>
        <begin position="375"/>
        <end position="385"/>
    </location>
</feature>
<feature type="region of interest" description="Disordered" evidence="2">
    <location>
        <begin position="204"/>
        <end position="230"/>
    </location>
</feature>
<proteinExistence type="predicted"/>
<evidence type="ECO:0000313" key="3">
    <source>
        <dbReference type="EMBL" id="KAG9319310.1"/>
    </source>
</evidence>
<keyword evidence="1" id="KW-0175">Coiled coil</keyword>
<dbReference type="EMBL" id="JAIFTL010000499">
    <property type="protein sequence ID" value="KAG9319310.1"/>
    <property type="molecule type" value="Genomic_DNA"/>
</dbReference>
<dbReference type="InterPro" id="IPR051870">
    <property type="entry name" value="Elongin-A_domain"/>
</dbReference>
<feature type="compositionally biased region" description="Low complexity" evidence="2">
    <location>
        <begin position="173"/>
        <end position="182"/>
    </location>
</feature>
<feature type="region of interest" description="Disordered" evidence="2">
    <location>
        <begin position="369"/>
        <end position="434"/>
    </location>
</feature>